<feature type="region of interest" description="Disordered" evidence="8">
    <location>
        <begin position="1"/>
        <end position="26"/>
    </location>
</feature>
<dbReference type="InterPro" id="IPR006233">
    <property type="entry name" value="Cys_b_lyase_bac"/>
</dbReference>
<evidence type="ECO:0000256" key="7">
    <source>
        <dbReference type="RuleBase" id="RU362118"/>
    </source>
</evidence>
<dbReference type="GO" id="GO:0030170">
    <property type="term" value="F:pyridoxal phosphate binding"/>
    <property type="evidence" value="ECO:0007669"/>
    <property type="project" value="InterPro"/>
</dbReference>
<feature type="compositionally biased region" description="Basic and acidic residues" evidence="8">
    <location>
        <begin position="1"/>
        <end position="11"/>
    </location>
</feature>
<dbReference type="InterPro" id="IPR015424">
    <property type="entry name" value="PyrdxlP-dep_Trfase"/>
</dbReference>
<organism evidence="9 11">
    <name type="scientific">Xanthobacter flavus</name>
    <dbReference type="NCBI Taxonomy" id="281"/>
    <lineage>
        <taxon>Bacteria</taxon>
        <taxon>Pseudomonadati</taxon>
        <taxon>Pseudomonadota</taxon>
        <taxon>Alphaproteobacteria</taxon>
        <taxon>Hyphomicrobiales</taxon>
        <taxon>Xanthobacteraceae</taxon>
        <taxon>Xanthobacter</taxon>
    </lineage>
</organism>
<dbReference type="Gene3D" id="3.40.640.10">
    <property type="entry name" value="Type I PLP-dependent aspartate aminotransferase-like (Major domain)"/>
    <property type="match status" value="1"/>
</dbReference>
<evidence type="ECO:0000313" key="12">
    <source>
        <dbReference type="Proteomes" id="UP001245370"/>
    </source>
</evidence>
<reference evidence="10 12" key="2">
    <citation type="submission" date="2023-07" db="EMBL/GenBank/DDBJ databases">
        <title>Genomic Encyclopedia of Type Strains, Phase IV (KMG-IV): sequencing the most valuable type-strain genomes for metagenomic binning, comparative biology and taxonomic classification.</title>
        <authorList>
            <person name="Goeker M."/>
        </authorList>
    </citation>
    <scope>NUCLEOTIDE SEQUENCE [LARGE SCALE GENOMIC DNA]</scope>
    <source>
        <strain evidence="10 12">DSM 338</strain>
    </source>
</reference>
<evidence type="ECO:0000256" key="1">
    <source>
        <dbReference type="ARBA" id="ARBA00001933"/>
    </source>
</evidence>
<sequence>MSDASRDDHGADGASGAERGTATKIVHAGRDPRRFDGFVNTPVVRGSTVLYPNYDDLIHHRARYTYGRHGNPTSESLQVALTALEGGDGVVLTPSGLSAVTTALLAVAGSGDHVLVVDSVYRPTRNFCDGLFARLGVETTYYDPLIGAGIAALIRPNTKAIFLEAPGSQSFEMQDVPAIVAVAKARGITTLIDNTWATPVFFKPHAFGVDISIQSGTKYICGHADVSIGTISAVGDALRKVRVTYSALGMTVGPDDIALAARGLRTLAVRLAHHQKAALEMAEWLAARPEVSRVLHPALPSDPGHAIWKRDFCGASGLFSLILKPVPEAAVAAFFDALTLFGMGYSWGGYESLAIPFDCKDYRTATRWEVEGPAVRVHIGLEDTADLKADLDQAFARMREVAAG</sequence>
<dbReference type="GO" id="GO:0019346">
    <property type="term" value="P:transsulfuration"/>
    <property type="evidence" value="ECO:0007669"/>
    <property type="project" value="InterPro"/>
</dbReference>
<dbReference type="Proteomes" id="UP001245370">
    <property type="component" value="Unassembled WGS sequence"/>
</dbReference>
<evidence type="ECO:0000313" key="9">
    <source>
        <dbReference type="EMBL" id="GLI22356.1"/>
    </source>
</evidence>
<comment type="similarity">
    <text evidence="2 7">Belongs to the trans-sulfuration enzymes family.</text>
</comment>
<dbReference type="InterPro" id="IPR015421">
    <property type="entry name" value="PyrdxlP-dep_Trfase_major"/>
</dbReference>
<evidence type="ECO:0000256" key="5">
    <source>
        <dbReference type="ARBA" id="ARBA00047517"/>
    </source>
</evidence>
<evidence type="ECO:0000256" key="2">
    <source>
        <dbReference type="ARBA" id="ARBA00009077"/>
    </source>
</evidence>
<dbReference type="InterPro" id="IPR015422">
    <property type="entry name" value="PyrdxlP-dep_Trfase_small"/>
</dbReference>
<gene>
    <name evidence="9" type="primary">metC</name>
    <name evidence="10" type="ORF">GGQ86_000298</name>
    <name evidence="9" type="ORF">XFLAVUS301_20300</name>
</gene>
<dbReference type="PIRSF" id="PIRSF001434">
    <property type="entry name" value="CGS"/>
    <property type="match status" value="1"/>
</dbReference>
<dbReference type="NCBIfam" id="TIGR01324">
    <property type="entry name" value="cysta_beta_ly_B"/>
    <property type="match status" value="1"/>
</dbReference>
<dbReference type="EMBL" id="JAVDPY010000001">
    <property type="protein sequence ID" value="MDR6331851.1"/>
    <property type="molecule type" value="Genomic_DNA"/>
</dbReference>
<dbReference type="Gene3D" id="3.90.1150.10">
    <property type="entry name" value="Aspartate Aminotransferase, domain 1"/>
    <property type="match status" value="1"/>
</dbReference>
<dbReference type="Proteomes" id="UP001144397">
    <property type="component" value="Unassembled WGS sequence"/>
</dbReference>
<proteinExistence type="inferred from homology"/>
<dbReference type="FunFam" id="3.40.640.10:FF:000046">
    <property type="entry name" value="Cystathionine gamma-lyase"/>
    <property type="match status" value="1"/>
</dbReference>
<evidence type="ECO:0000256" key="6">
    <source>
        <dbReference type="PIRSR" id="PIRSR001434-2"/>
    </source>
</evidence>
<reference evidence="9" key="1">
    <citation type="submission" date="2022-12" db="EMBL/GenBank/DDBJ databases">
        <title>Reference genome sequencing for broad-spectrum identification of bacterial and archaeal isolates by mass spectrometry.</title>
        <authorList>
            <person name="Sekiguchi Y."/>
            <person name="Tourlousse D.M."/>
        </authorList>
    </citation>
    <scope>NUCLEOTIDE SEQUENCE</scope>
    <source>
        <strain evidence="9">301</strain>
    </source>
</reference>
<keyword evidence="3 6" id="KW-0663">Pyridoxal phosphate</keyword>
<dbReference type="PANTHER" id="PTHR43500:SF1">
    <property type="entry name" value="CYSTATHIONINE BETA-LYASE-RELATED"/>
    <property type="match status" value="1"/>
</dbReference>
<dbReference type="EMBL" id="BSDO01000002">
    <property type="protein sequence ID" value="GLI22356.1"/>
    <property type="molecule type" value="Genomic_DNA"/>
</dbReference>
<evidence type="ECO:0000256" key="3">
    <source>
        <dbReference type="ARBA" id="ARBA00022898"/>
    </source>
</evidence>
<dbReference type="GO" id="GO:0047804">
    <property type="term" value="F:cysteine-S-conjugate beta-lyase activity"/>
    <property type="evidence" value="ECO:0007669"/>
    <property type="project" value="UniProtKB-EC"/>
</dbReference>
<protein>
    <submittedName>
        <fullName evidence="9">Cystathionine beta-lyase</fullName>
        <ecNumber evidence="10">4.4.1.13</ecNumber>
    </submittedName>
</protein>
<comment type="cofactor">
    <cofactor evidence="1 7">
        <name>pyridoxal 5'-phosphate</name>
        <dbReference type="ChEBI" id="CHEBI:597326"/>
    </cofactor>
</comment>
<name>A0A9W6CLM6_XANFL</name>
<dbReference type="RefSeq" id="WP_281807385.1">
    <property type="nucleotide sequence ID" value="NZ_BSDO01000002.1"/>
</dbReference>
<comment type="catalytic activity">
    <reaction evidence="5">
        <text>L,L-cystathionine + H2O = L-homocysteine + pyruvate + NH4(+)</text>
        <dbReference type="Rhea" id="RHEA:13965"/>
        <dbReference type="ChEBI" id="CHEBI:15361"/>
        <dbReference type="ChEBI" id="CHEBI:15377"/>
        <dbReference type="ChEBI" id="CHEBI:28938"/>
        <dbReference type="ChEBI" id="CHEBI:58161"/>
        <dbReference type="ChEBI" id="CHEBI:58199"/>
    </reaction>
</comment>
<dbReference type="EC" id="4.4.1.13" evidence="10"/>
<dbReference type="SUPFAM" id="SSF53383">
    <property type="entry name" value="PLP-dependent transferases"/>
    <property type="match status" value="1"/>
</dbReference>
<evidence type="ECO:0000256" key="8">
    <source>
        <dbReference type="SAM" id="MobiDB-lite"/>
    </source>
</evidence>
<keyword evidence="12" id="KW-1185">Reference proteome</keyword>
<feature type="modified residue" description="N6-(pyridoxal phosphate)lysine" evidence="6">
    <location>
        <position position="218"/>
    </location>
</feature>
<comment type="caution">
    <text evidence="9">The sequence shown here is derived from an EMBL/GenBank/DDBJ whole genome shotgun (WGS) entry which is preliminary data.</text>
</comment>
<accession>A0A9W6CLM6</accession>
<evidence type="ECO:0000313" key="11">
    <source>
        <dbReference type="Proteomes" id="UP001144397"/>
    </source>
</evidence>
<dbReference type="GO" id="GO:0019450">
    <property type="term" value="P:L-cysteine catabolic process to pyruvate"/>
    <property type="evidence" value="ECO:0007669"/>
    <property type="project" value="TreeGrafter"/>
</dbReference>
<dbReference type="Pfam" id="PF01053">
    <property type="entry name" value="Cys_Met_Meta_PP"/>
    <property type="match status" value="1"/>
</dbReference>
<evidence type="ECO:0000313" key="10">
    <source>
        <dbReference type="EMBL" id="MDR6331851.1"/>
    </source>
</evidence>
<dbReference type="InterPro" id="IPR000277">
    <property type="entry name" value="Cys/Met-Metab_PyrdxlP-dep_enz"/>
</dbReference>
<evidence type="ECO:0000256" key="4">
    <source>
        <dbReference type="ARBA" id="ARBA00023239"/>
    </source>
</evidence>
<dbReference type="AlphaFoldDB" id="A0A9W6CLM6"/>
<keyword evidence="4 10" id="KW-0456">Lyase</keyword>
<dbReference type="PANTHER" id="PTHR43500">
    <property type="entry name" value="CYSTATHIONINE BETA-LYASE-RELATED"/>
    <property type="match status" value="1"/>
</dbReference>
<dbReference type="GeneID" id="95762821"/>